<evidence type="ECO:0000256" key="2">
    <source>
        <dbReference type="SAM" id="MobiDB-lite"/>
    </source>
</evidence>
<sequence length="406" mass="45807">MKDIEQVLAAGMGDSALRSDSTGLLTALEAAYSEAKQKFHVVADLFEEVLKLKNRGRSRLSALRSGIVFINKGDNFMTHYQSLRDSASLARDLASDLKVEMLWARMDARFNERLVDIDIRVTEQLTQLTGSMATLLLDEEDEENDAQPTTNHSGDTKGLQGISSSNNTSGRGGFRKMARIGRKMVELSETGFTQSIALIIDTAPVPGSEPGTSVSRQKEIMAIGKLDTASDANLVSYEMLIDSGLREELLVPIPPYKIELHGLEGAKCTPQWEVTLQWYRPRDMKRRKEKFYVVKNALFEVLFSSDSSFKQISDRSVHLSLDRFKRKKEVLVELQAEDENRKKALERVEREYREAEAMKRVPVRKDTGLGETSRETISGVKSLGRLERGPIYKQQLYQRQANLRVI</sequence>
<evidence type="ECO:0000256" key="1">
    <source>
        <dbReference type="SAM" id="Coils"/>
    </source>
</evidence>
<keyword evidence="4" id="KW-1185">Reference proteome</keyword>
<dbReference type="GeneID" id="87816824"/>
<keyword evidence="1" id="KW-0175">Coiled coil</keyword>
<name>A0AAN6V565_9PEZI</name>
<dbReference type="AlphaFoldDB" id="A0AAN6V565"/>
<evidence type="ECO:0000313" key="3">
    <source>
        <dbReference type="EMBL" id="KAK4144942.1"/>
    </source>
</evidence>
<reference evidence="3" key="1">
    <citation type="journal article" date="2023" name="Mol. Phylogenet. Evol.">
        <title>Genome-scale phylogeny and comparative genomics of the fungal order Sordariales.</title>
        <authorList>
            <person name="Hensen N."/>
            <person name="Bonometti L."/>
            <person name="Westerberg I."/>
            <person name="Brannstrom I.O."/>
            <person name="Guillou S."/>
            <person name="Cros-Aarteil S."/>
            <person name="Calhoun S."/>
            <person name="Haridas S."/>
            <person name="Kuo A."/>
            <person name="Mondo S."/>
            <person name="Pangilinan J."/>
            <person name="Riley R."/>
            <person name="LaButti K."/>
            <person name="Andreopoulos B."/>
            <person name="Lipzen A."/>
            <person name="Chen C."/>
            <person name="Yan M."/>
            <person name="Daum C."/>
            <person name="Ng V."/>
            <person name="Clum A."/>
            <person name="Steindorff A."/>
            <person name="Ohm R.A."/>
            <person name="Martin F."/>
            <person name="Silar P."/>
            <person name="Natvig D.O."/>
            <person name="Lalanne C."/>
            <person name="Gautier V."/>
            <person name="Ament-Velasquez S.L."/>
            <person name="Kruys A."/>
            <person name="Hutchinson M.I."/>
            <person name="Powell A.J."/>
            <person name="Barry K."/>
            <person name="Miller A.N."/>
            <person name="Grigoriev I.V."/>
            <person name="Debuchy R."/>
            <person name="Gladieux P."/>
            <person name="Hiltunen Thoren M."/>
            <person name="Johannesson H."/>
        </authorList>
    </citation>
    <scope>NUCLEOTIDE SEQUENCE</scope>
    <source>
        <strain evidence="3">CBS 141.50</strain>
    </source>
</reference>
<feature type="region of interest" description="Disordered" evidence="2">
    <location>
        <begin position="141"/>
        <end position="173"/>
    </location>
</feature>
<reference evidence="3" key="2">
    <citation type="submission" date="2023-05" db="EMBL/GenBank/DDBJ databases">
        <authorList>
            <consortium name="Lawrence Berkeley National Laboratory"/>
            <person name="Steindorff A."/>
            <person name="Hensen N."/>
            <person name="Bonometti L."/>
            <person name="Westerberg I."/>
            <person name="Brannstrom I.O."/>
            <person name="Guillou S."/>
            <person name="Cros-Aarteil S."/>
            <person name="Calhoun S."/>
            <person name="Haridas S."/>
            <person name="Kuo A."/>
            <person name="Mondo S."/>
            <person name="Pangilinan J."/>
            <person name="Riley R."/>
            <person name="Labutti K."/>
            <person name="Andreopoulos B."/>
            <person name="Lipzen A."/>
            <person name="Chen C."/>
            <person name="Yanf M."/>
            <person name="Daum C."/>
            <person name="Ng V."/>
            <person name="Clum A."/>
            <person name="Ohm R."/>
            <person name="Martin F."/>
            <person name="Silar P."/>
            <person name="Natvig D."/>
            <person name="Lalanne C."/>
            <person name="Gautier V."/>
            <person name="Ament-Velasquez S.L."/>
            <person name="Kruys A."/>
            <person name="Hutchinson M.I."/>
            <person name="Powell A.J."/>
            <person name="Barry K."/>
            <person name="Miller A.N."/>
            <person name="Grigoriev I.V."/>
            <person name="Debuchy R."/>
            <person name="Gladieux P."/>
            <person name="Thoren M.H."/>
            <person name="Johannesson H."/>
        </authorList>
    </citation>
    <scope>NUCLEOTIDE SEQUENCE</scope>
    <source>
        <strain evidence="3">CBS 141.50</strain>
    </source>
</reference>
<dbReference type="RefSeq" id="XP_062638313.1">
    <property type="nucleotide sequence ID" value="XM_062780211.1"/>
</dbReference>
<protein>
    <submittedName>
        <fullName evidence="3">Uncharacterized protein</fullName>
    </submittedName>
</protein>
<gene>
    <name evidence="3" type="ORF">C8A04DRAFT_27189</name>
</gene>
<organism evidence="3 4">
    <name type="scientific">Dichotomopilus funicola</name>
    <dbReference type="NCBI Taxonomy" id="1934379"/>
    <lineage>
        <taxon>Eukaryota</taxon>
        <taxon>Fungi</taxon>
        <taxon>Dikarya</taxon>
        <taxon>Ascomycota</taxon>
        <taxon>Pezizomycotina</taxon>
        <taxon>Sordariomycetes</taxon>
        <taxon>Sordariomycetidae</taxon>
        <taxon>Sordariales</taxon>
        <taxon>Chaetomiaceae</taxon>
        <taxon>Dichotomopilus</taxon>
    </lineage>
</organism>
<dbReference type="EMBL" id="MU853572">
    <property type="protein sequence ID" value="KAK4144942.1"/>
    <property type="molecule type" value="Genomic_DNA"/>
</dbReference>
<dbReference type="Proteomes" id="UP001302676">
    <property type="component" value="Unassembled WGS sequence"/>
</dbReference>
<comment type="caution">
    <text evidence="3">The sequence shown here is derived from an EMBL/GenBank/DDBJ whole genome shotgun (WGS) entry which is preliminary data.</text>
</comment>
<accession>A0AAN6V565</accession>
<evidence type="ECO:0000313" key="4">
    <source>
        <dbReference type="Proteomes" id="UP001302676"/>
    </source>
</evidence>
<proteinExistence type="predicted"/>
<feature type="coiled-coil region" evidence="1">
    <location>
        <begin position="331"/>
        <end position="358"/>
    </location>
</feature>